<comment type="caution">
    <text evidence="12">The sequence shown here is derived from an EMBL/GenBank/DDBJ whole genome shotgun (WGS) entry which is preliminary data.</text>
</comment>
<organism evidence="12 13">
    <name type="scientific">Rubroshorea leprosula</name>
    <dbReference type="NCBI Taxonomy" id="152421"/>
    <lineage>
        <taxon>Eukaryota</taxon>
        <taxon>Viridiplantae</taxon>
        <taxon>Streptophyta</taxon>
        <taxon>Embryophyta</taxon>
        <taxon>Tracheophyta</taxon>
        <taxon>Spermatophyta</taxon>
        <taxon>Magnoliopsida</taxon>
        <taxon>eudicotyledons</taxon>
        <taxon>Gunneridae</taxon>
        <taxon>Pentapetalae</taxon>
        <taxon>rosids</taxon>
        <taxon>malvids</taxon>
        <taxon>Malvales</taxon>
        <taxon>Dipterocarpaceae</taxon>
        <taxon>Rubroshorea</taxon>
    </lineage>
</organism>
<evidence type="ECO:0000256" key="8">
    <source>
        <dbReference type="ARBA" id="ARBA00023136"/>
    </source>
</evidence>
<dbReference type="FunFam" id="3.80.10.10:FF:000111">
    <property type="entry name" value="LRR receptor-like serine/threonine-protein kinase ERECTA"/>
    <property type="match status" value="1"/>
</dbReference>
<gene>
    <name evidence="12" type="ORF">SLEP1_g25631</name>
</gene>
<dbReference type="PRINTS" id="PR00019">
    <property type="entry name" value="LEURICHRPT"/>
</dbReference>
<comment type="similarity">
    <text evidence="2">Belongs to the RLP family.</text>
</comment>
<dbReference type="InterPro" id="IPR001611">
    <property type="entry name" value="Leu-rich_rpt"/>
</dbReference>
<keyword evidence="10" id="KW-0325">Glycoprotein</keyword>
<dbReference type="InterPro" id="IPR032675">
    <property type="entry name" value="LRR_dom_sf"/>
</dbReference>
<sequence length="198" mass="22011">MVKGSKIPGHIPEELGELNSLHLLNLSHNSLIGPIPSSLEKITELEILDLSSNKLDGRTPKELTSLTFLAVLKLSHNKLEGDIPQGKQFNTFSNDSYIGNSGLCGFPSTNKCHKEEEPGAPPSKFDEEGDSTALFEWKFASVGYGCGLVLGLSLGYIVYTTGKLWWAMKKVEKYQQKFVGRCTRRQKKSKTQKHNQRS</sequence>
<dbReference type="PANTHER" id="PTHR27004:SF428">
    <property type="entry name" value="OS01G0160600 PROTEIN"/>
    <property type="match status" value="1"/>
</dbReference>
<dbReference type="Pfam" id="PF00560">
    <property type="entry name" value="LRR_1"/>
    <property type="match status" value="2"/>
</dbReference>
<dbReference type="AlphaFoldDB" id="A0AAV5JV96"/>
<dbReference type="GO" id="GO:0005886">
    <property type="term" value="C:plasma membrane"/>
    <property type="evidence" value="ECO:0007669"/>
    <property type="project" value="UniProtKB-SubCell"/>
</dbReference>
<evidence type="ECO:0000313" key="13">
    <source>
        <dbReference type="Proteomes" id="UP001054252"/>
    </source>
</evidence>
<keyword evidence="4" id="KW-0433">Leucine-rich repeat</keyword>
<evidence type="ECO:0000256" key="7">
    <source>
        <dbReference type="ARBA" id="ARBA00022989"/>
    </source>
</evidence>
<keyword evidence="8 11" id="KW-0472">Membrane</keyword>
<evidence type="ECO:0000256" key="6">
    <source>
        <dbReference type="ARBA" id="ARBA00022737"/>
    </source>
</evidence>
<evidence type="ECO:0000256" key="10">
    <source>
        <dbReference type="ARBA" id="ARBA00023180"/>
    </source>
</evidence>
<evidence type="ECO:0008006" key="14">
    <source>
        <dbReference type="Google" id="ProtNLM"/>
    </source>
</evidence>
<protein>
    <recommendedName>
        <fullName evidence="14">Receptor-like protein 12</fullName>
    </recommendedName>
</protein>
<accession>A0AAV5JV96</accession>
<dbReference type="Gene3D" id="3.80.10.10">
    <property type="entry name" value="Ribonuclease Inhibitor"/>
    <property type="match status" value="1"/>
</dbReference>
<evidence type="ECO:0000256" key="1">
    <source>
        <dbReference type="ARBA" id="ARBA00004251"/>
    </source>
</evidence>
<evidence type="ECO:0000256" key="4">
    <source>
        <dbReference type="ARBA" id="ARBA00022614"/>
    </source>
</evidence>
<evidence type="ECO:0000256" key="11">
    <source>
        <dbReference type="SAM" id="Phobius"/>
    </source>
</evidence>
<evidence type="ECO:0000313" key="12">
    <source>
        <dbReference type="EMBL" id="GKV14816.1"/>
    </source>
</evidence>
<evidence type="ECO:0000256" key="9">
    <source>
        <dbReference type="ARBA" id="ARBA00023170"/>
    </source>
</evidence>
<dbReference type="EMBL" id="BPVZ01000041">
    <property type="protein sequence ID" value="GKV14816.1"/>
    <property type="molecule type" value="Genomic_DNA"/>
</dbReference>
<keyword evidence="3" id="KW-1003">Cell membrane</keyword>
<dbReference type="SUPFAM" id="SSF52058">
    <property type="entry name" value="L domain-like"/>
    <property type="match status" value="1"/>
</dbReference>
<evidence type="ECO:0000256" key="2">
    <source>
        <dbReference type="ARBA" id="ARBA00009592"/>
    </source>
</evidence>
<evidence type="ECO:0000256" key="3">
    <source>
        <dbReference type="ARBA" id="ARBA00022475"/>
    </source>
</evidence>
<feature type="transmembrane region" description="Helical" evidence="11">
    <location>
        <begin position="139"/>
        <end position="159"/>
    </location>
</feature>
<name>A0AAV5JV96_9ROSI</name>
<keyword evidence="5 11" id="KW-0812">Transmembrane</keyword>
<dbReference type="PANTHER" id="PTHR27004">
    <property type="entry name" value="RECEPTOR-LIKE PROTEIN 12 ISOFORM X1"/>
    <property type="match status" value="1"/>
</dbReference>
<dbReference type="Proteomes" id="UP001054252">
    <property type="component" value="Unassembled WGS sequence"/>
</dbReference>
<proteinExistence type="inferred from homology"/>
<keyword evidence="13" id="KW-1185">Reference proteome</keyword>
<comment type="subcellular location">
    <subcellularLocation>
        <location evidence="1">Cell membrane</location>
        <topology evidence="1">Single-pass type I membrane protein</topology>
    </subcellularLocation>
</comment>
<evidence type="ECO:0000256" key="5">
    <source>
        <dbReference type="ARBA" id="ARBA00022692"/>
    </source>
</evidence>
<keyword evidence="7 11" id="KW-1133">Transmembrane helix</keyword>
<reference evidence="12 13" key="1">
    <citation type="journal article" date="2021" name="Commun. Biol.">
        <title>The genome of Shorea leprosula (Dipterocarpaceae) highlights the ecological relevance of drought in aseasonal tropical rainforests.</title>
        <authorList>
            <person name="Ng K.K.S."/>
            <person name="Kobayashi M.J."/>
            <person name="Fawcett J.A."/>
            <person name="Hatakeyama M."/>
            <person name="Paape T."/>
            <person name="Ng C.H."/>
            <person name="Ang C.C."/>
            <person name="Tnah L.H."/>
            <person name="Lee C.T."/>
            <person name="Nishiyama T."/>
            <person name="Sese J."/>
            <person name="O'Brien M.J."/>
            <person name="Copetti D."/>
            <person name="Mohd Noor M.I."/>
            <person name="Ong R.C."/>
            <person name="Putra M."/>
            <person name="Sireger I.Z."/>
            <person name="Indrioko S."/>
            <person name="Kosugi Y."/>
            <person name="Izuno A."/>
            <person name="Isagi Y."/>
            <person name="Lee S.L."/>
            <person name="Shimizu K.K."/>
        </authorList>
    </citation>
    <scope>NUCLEOTIDE SEQUENCE [LARGE SCALE GENOMIC DNA]</scope>
    <source>
        <strain evidence="12">214</strain>
    </source>
</reference>
<keyword evidence="6" id="KW-0677">Repeat</keyword>
<keyword evidence="9" id="KW-0675">Receptor</keyword>